<keyword evidence="8" id="KW-1185">Reference proteome</keyword>
<evidence type="ECO:0000256" key="4">
    <source>
        <dbReference type="ARBA" id="ARBA00023180"/>
    </source>
</evidence>
<protein>
    <submittedName>
        <fullName evidence="9">Uncharacterized protein LOC108697566</fullName>
    </submittedName>
</protein>
<feature type="signal peptide" evidence="7">
    <location>
        <begin position="1"/>
        <end position="21"/>
    </location>
</feature>
<keyword evidence="6" id="KW-0812">Transmembrane</keyword>
<dbReference type="AlphaFoldDB" id="A0A8J0TEC9"/>
<evidence type="ECO:0000256" key="2">
    <source>
        <dbReference type="ARBA" id="ARBA00022729"/>
    </source>
</evidence>
<name>A0A8J0TEC9_XENLA</name>
<keyword evidence="3 6" id="KW-0472">Membrane</keyword>
<evidence type="ECO:0000256" key="5">
    <source>
        <dbReference type="SAM" id="MobiDB-lite"/>
    </source>
</evidence>
<feature type="region of interest" description="Disordered" evidence="5">
    <location>
        <begin position="280"/>
        <end position="350"/>
    </location>
</feature>
<feature type="transmembrane region" description="Helical" evidence="6">
    <location>
        <begin position="233"/>
        <end position="252"/>
    </location>
</feature>
<sequence>MALRCCWLFGILLLYLRSVKGEVMYVSGILNQSVTMVPGPFDGMVDWYFNGQWQDADNRTAVLSSNGGDLLDRVHDGYSDRVQPSYNGSLTIPNLRREDNGWYKSETGTNKTFKNILFYLNVYDKVEENVNKEAKGMVSFSMPCIVSGRLLYHGADMHNNNPKEVLHCDNKSSPGHVTDMYQTRLVPSCNGSSDLTDLREEDGGLYTWECEGTNVYDIHLTVRGAAKKQRTRTWLIVSPLAMLFIGGFLWCWKRKSKGSVCRRKQGRSLETYVEVRQNEDNQTLEASGKHSHPNGNTKKNLNEELIVDDTKRMEEAPEPPVNNKNPEAGTNGAGGNNTEENCSPSDTKISGIGEEAAMTPRNVVEFGKTNKNVMDCETMEPDIITEHPKKKTWKPISTSTSDIIRNNTINKDKREMDPGGKHIEPINGIINGHLSKRELPSINDSGIEVDYNETDISEVEGKYRNKLSHLDKSKLEKQPVITCSTEQTDKRDIITESGTFTDIDSDPVIYKGGEGQGHGDKATLDPDNHFNDCYNVYDSGKLPFPNSIIEGYNHDGDIGKTAIDPGLFTSDMGSQETAMGKYGPMNGWCKIDIDNNNED</sequence>
<keyword evidence="4" id="KW-0325">Glycoprotein</keyword>
<evidence type="ECO:0000256" key="1">
    <source>
        <dbReference type="ARBA" id="ARBA00004370"/>
    </source>
</evidence>
<evidence type="ECO:0000313" key="9">
    <source>
        <dbReference type="RefSeq" id="XP_018083199.1"/>
    </source>
</evidence>
<dbReference type="RefSeq" id="XP_018083199.1">
    <property type="nucleotide sequence ID" value="XM_018227710.2"/>
</dbReference>
<reference evidence="9" key="1">
    <citation type="submission" date="2025-08" db="UniProtKB">
        <authorList>
            <consortium name="RefSeq"/>
        </authorList>
    </citation>
    <scope>IDENTIFICATION</scope>
    <source>
        <strain evidence="9">J_2021</strain>
        <tissue evidence="9">Erythrocytes</tissue>
    </source>
</reference>
<dbReference type="SUPFAM" id="SSF48726">
    <property type="entry name" value="Immunoglobulin"/>
    <property type="match status" value="1"/>
</dbReference>
<dbReference type="Gene3D" id="2.60.40.10">
    <property type="entry name" value="Immunoglobulins"/>
    <property type="match status" value="1"/>
</dbReference>
<feature type="chain" id="PRO_5035321419" evidence="7">
    <location>
        <begin position="22"/>
        <end position="599"/>
    </location>
</feature>
<keyword evidence="6" id="KW-1133">Transmembrane helix</keyword>
<dbReference type="KEGG" id="xla:108697566"/>
<keyword evidence="2 7" id="KW-0732">Signal</keyword>
<evidence type="ECO:0000256" key="7">
    <source>
        <dbReference type="SAM" id="SignalP"/>
    </source>
</evidence>
<dbReference type="InterPro" id="IPR036179">
    <property type="entry name" value="Ig-like_dom_sf"/>
</dbReference>
<evidence type="ECO:0000256" key="6">
    <source>
        <dbReference type="SAM" id="Phobius"/>
    </source>
</evidence>
<comment type="subcellular location">
    <subcellularLocation>
        <location evidence="1">Membrane</location>
    </subcellularLocation>
</comment>
<proteinExistence type="predicted"/>
<dbReference type="Proteomes" id="UP000186698">
    <property type="component" value="Chromosome 1L"/>
</dbReference>
<dbReference type="GeneID" id="108697566"/>
<evidence type="ECO:0000313" key="8">
    <source>
        <dbReference type="Proteomes" id="UP000186698"/>
    </source>
</evidence>
<dbReference type="InterPro" id="IPR015631">
    <property type="entry name" value="CD2/SLAM_rcpt"/>
</dbReference>
<evidence type="ECO:0000256" key="3">
    <source>
        <dbReference type="ARBA" id="ARBA00023136"/>
    </source>
</evidence>
<dbReference type="PANTHER" id="PTHR12080:SF48">
    <property type="entry name" value="IMMUNOGLOBULIN SUBTYPE DOMAIN-CONTAINING PROTEIN"/>
    <property type="match status" value="1"/>
</dbReference>
<gene>
    <name evidence="9" type="primary">LOC108697566</name>
</gene>
<dbReference type="InterPro" id="IPR013783">
    <property type="entry name" value="Ig-like_fold"/>
</dbReference>
<dbReference type="PANTHER" id="PTHR12080">
    <property type="entry name" value="SIGNALING LYMPHOCYTIC ACTIVATION MOLECULE"/>
    <property type="match status" value="1"/>
</dbReference>
<dbReference type="GO" id="GO:0016020">
    <property type="term" value="C:membrane"/>
    <property type="evidence" value="ECO:0007669"/>
    <property type="project" value="UniProtKB-SubCell"/>
</dbReference>
<accession>A0A8J0TEC9</accession>
<organism evidence="8 9">
    <name type="scientific">Xenopus laevis</name>
    <name type="common">African clawed frog</name>
    <dbReference type="NCBI Taxonomy" id="8355"/>
    <lineage>
        <taxon>Eukaryota</taxon>
        <taxon>Metazoa</taxon>
        <taxon>Chordata</taxon>
        <taxon>Craniata</taxon>
        <taxon>Vertebrata</taxon>
        <taxon>Euteleostomi</taxon>
        <taxon>Amphibia</taxon>
        <taxon>Batrachia</taxon>
        <taxon>Anura</taxon>
        <taxon>Pipoidea</taxon>
        <taxon>Pipidae</taxon>
        <taxon>Xenopodinae</taxon>
        <taxon>Xenopus</taxon>
        <taxon>Xenopus</taxon>
    </lineage>
</organism>